<dbReference type="Gene3D" id="3.40.50.12780">
    <property type="entry name" value="N-terminal domain of ligase-like"/>
    <property type="match status" value="1"/>
</dbReference>
<dbReference type="Pfam" id="PF04443">
    <property type="entry name" value="LuxE"/>
    <property type="match status" value="1"/>
</dbReference>
<dbReference type="InterPro" id="IPR007534">
    <property type="entry name" value="LuxE"/>
</dbReference>
<dbReference type="STRING" id="360910.BAV0647"/>
<sequence>MNRNPRMSMIHAEPPLADLLAFIAQDGCTDAQFDRLALALFRYQYGANAAYRSFCQRRNATPRRVQTWSDIPPVPIDAFKALELRCEPPRDDERVFMTSGTTRADTRGRHFHPHLDVYDLSMTRHFAQRFMQGAERLPMGILFPDEQAMPNSSLAHYLALAKSVFGTADSRYFMSPQGMDLDGLWQALEQAERLGQPYALLGASFSFVHVIDALRASGRRFRLPPGSRILDTGGYKKQSRELPLEAFYSELSDLLGVPRERCINMYGMTELSTQFYDNGNATLPAVKSGPHWIRSRLVDPATGQTVPAGERGILAHCDLGNFNSVTTILTEDVGAPAEGGFLLLGRAEGAQAKGCSLAVEEFLRSTPA</sequence>
<dbReference type="GO" id="GO:0047474">
    <property type="term" value="F:long-chain fatty acid--protein ligase activity"/>
    <property type="evidence" value="ECO:0007669"/>
    <property type="project" value="InterPro"/>
</dbReference>
<organism evidence="2 3">
    <name type="scientific">Bordetella avium (strain 197N)</name>
    <dbReference type="NCBI Taxonomy" id="360910"/>
    <lineage>
        <taxon>Bacteria</taxon>
        <taxon>Pseudomonadati</taxon>
        <taxon>Pseudomonadota</taxon>
        <taxon>Betaproteobacteria</taxon>
        <taxon>Burkholderiales</taxon>
        <taxon>Alcaligenaceae</taxon>
        <taxon>Bordetella</taxon>
    </lineage>
</organism>
<keyword evidence="3" id="KW-1185">Reference proteome</keyword>
<dbReference type="GO" id="GO:0008218">
    <property type="term" value="P:bioluminescence"/>
    <property type="evidence" value="ECO:0007669"/>
    <property type="project" value="InterPro"/>
</dbReference>
<feature type="domain" description="Acyl-protein synthetase LuxE" evidence="1">
    <location>
        <begin position="33"/>
        <end position="361"/>
    </location>
</feature>
<evidence type="ECO:0000313" key="3">
    <source>
        <dbReference type="Proteomes" id="UP000001977"/>
    </source>
</evidence>
<evidence type="ECO:0000313" key="2">
    <source>
        <dbReference type="EMBL" id="CAJ48252.1"/>
    </source>
</evidence>
<protein>
    <submittedName>
        <fullName evidence="2">Acyl-protein synthetase</fullName>
    </submittedName>
</protein>
<dbReference type="eggNOG" id="COG1541">
    <property type="taxonomic scope" value="Bacteria"/>
</dbReference>
<proteinExistence type="predicted"/>
<accession>Q2KXJ0</accession>
<dbReference type="AlphaFoldDB" id="Q2KXJ0"/>
<reference evidence="2 3" key="1">
    <citation type="journal article" date="2006" name="J. Bacteriol.">
        <title>Comparison of the genome sequence of the poultry pathogen Bordetella avium with those of B. bronchiseptica, B. pertussis, and B. parapertussis reveals extensive diversity in surface structures associated with host interaction.</title>
        <authorList>
            <person name="Sebaihia M."/>
            <person name="Preston A."/>
            <person name="Maskell D.J."/>
            <person name="Kuzmiak H."/>
            <person name="Connell T.D."/>
            <person name="King N.D."/>
            <person name="Orndorff P.E."/>
            <person name="Miyamoto D.M."/>
            <person name="Thomson N.R."/>
            <person name="Harris D."/>
            <person name="Goble A."/>
            <person name="Lord A."/>
            <person name="Murphy L."/>
            <person name="Quail M.A."/>
            <person name="Rutter S."/>
            <person name="Squares R."/>
            <person name="Squares S."/>
            <person name="Woodward J."/>
            <person name="Parkhill J."/>
            <person name="Temple L.M."/>
        </authorList>
    </citation>
    <scope>NUCLEOTIDE SEQUENCE [LARGE SCALE GENOMIC DNA]</scope>
    <source>
        <strain evidence="2 3">197N</strain>
    </source>
</reference>
<dbReference type="Proteomes" id="UP000001977">
    <property type="component" value="Chromosome"/>
</dbReference>
<dbReference type="KEGG" id="bav:BAV0647"/>
<dbReference type="InterPro" id="IPR042099">
    <property type="entry name" value="ANL_N_sf"/>
</dbReference>
<dbReference type="SUPFAM" id="SSF56801">
    <property type="entry name" value="Acetyl-CoA synthetase-like"/>
    <property type="match status" value="1"/>
</dbReference>
<dbReference type="EMBL" id="AM167904">
    <property type="protein sequence ID" value="CAJ48252.1"/>
    <property type="molecule type" value="Genomic_DNA"/>
</dbReference>
<evidence type="ECO:0000259" key="1">
    <source>
        <dbReference type="Pfam" id="PF04443"/>
    </source>
</evidence>
<dbReference type="HOGENOM" id="CLU_043257_0_0_4"/>
<name>Q2KXJ0_BORA1</name>
<gene>
    <name evidence="2" type="ordered locus">BAV0647</name>
</gene>